<evidence type="ECO:0000313" key="9">
    <source>
        <dbReference type="EMBL" id="MFG6295740.1"/>
    </source>
</evidence>
<keyword evidence="2 6" id="KW-0547">Nucleotide-binding</keyword>
<feature type="coiled-coil region" evidence="6">
    <location>
        <begin position="234"/>
        <end position="275"/>
    </location>
</feature>
<feature type="domain" description="SMC hinge" evidence="8">
    <location>
        <begin position="512"/>
        <end position="623"/>
    </location>
</feature>
<keyword evidence="3 6" id="KW-0067">ATP-binding</keyword>
<comment type="domain">
    <text evidence="6">Contains large globular domains required for ATP hydrolysis at each terminus and a third globular domain forming a flexible hinge near the middle of the molecule. These domains are separated by coiled-coil structures.</text>
</comment>
<accession>A0ABW7DY00</accession>
<dbReference type="EMBL" id="JBIENY010000162">
    <property type="protein sequence ID" value="MFG6295740.1"/>
    <property type="molecule type" value="Genomic_DNA"/>
</dbReference>
<evidence type="ECO:0000256" key="4">
    <source>
        <dbReference type="ARBA" id="ARBA00023054"/>
    </source>
</evidence>
<evidence type="ECO:0000256" key="5">
    <source>
        <dbReference type="ARBA" id="ARBA00023125"/>
    </source>
</evidence>
<dbReference type="InterPro" id="IPR024704">
    <property type="entry name" value="SMC"/>
</dbReference>
<dbReference type="Pfam" id="PF02463">
    <property type="entry name" value="SMC_N"/>
    <property type="match status" value="1"/>
</dbReference>
<organism evidence="9 10">
    <name type="scientific">Streptomyces rochei</name>
    <name type="common">Streptomyces parvullus</name>
    <dbReference type="NCBI Taxonomy" id="1928"/>
    <lineage>
        <taxon>Bacteria</taxon>
        <taxon>Bacillati</taxon>
        <taxon>Actinomycetota</taxon>
        <taxon>Actinomycetes</taxon>
        <taxon>Kitasatosporales</taxon>
        <taxon>Streptomycetaceae</taxon>
        <taxon>Streptomyces</taxon>
        <taxon>Streptomyces rochei group</taxon>
    </lineage>
</organism>
<dbReference type="Gene3D" id="1.20.1060.20">
    <property type="match status" value="1"/>
</dbReference>
<dbReference type="Proteomes" id="UP001605990">
    <property type="component" value="Unassembled WGS sequence"/>
</dbReference>
<dbReference type="SUPFAM" id="SSF52540">
    <property type="entry name" value="P-loop containing nucleoside triphosphate hydrolases"/>
    <property type="match status" value="1"/>
</dbReference>
<feature type="region of interest" description="Disordered" evidence="7">
    <location>
        <begin position="309"/>
        <end position="335"/>
    </location>
</feature>
<dbReference type="InterPro" id="IPR036277">
    <property type="entry name" value="SMC_hinge_sf"/>
</dbReference>
<dbReference type="PIRSF" id="PIRSF005719">
    <property type="entry name" value="SMC"/>
    <property type="match status" value="1"/>
</dbReference>
<dbReference type="HAMAP" id="MF_01894">
    <property type="entry name" value="Smc_prok"/>
    <property type="match status" value="1"/>
</dbReference>
<evidence type="ECO:0000256" key="2">
    <source>
        <dbReference type="ARBA" id="ARBA00022741"/>
    </source>
</evidence>
<keyword evidence="4 6" id="KW-0175">Coiled coil</keyword>
<feature type="compositionally biased region" description="Basic and acidic residues" evidence="7">
    <location>
        <begin position="319"/>
        <end position="335"/>
    </location>
</feature>
<dbReference type="InterPro" id="IPR010935">
    <property type="entry name" value="SMC_hinge"/>
</dbReference>
<dbReference type="InterPro" id="IPR011890">
    <property type="entry name" value="SMC_prok"/>
</dbReference>
<comment type="similarity">
    <text evidence="6">Belongs to the SMC family.</text>
</comment>
<protein>
    <recommendedName>
        <fullName evidence="6">Chromosome partition protein Smc</fullName>
    </recommendedName>
</protein>
<dbReference type="InterPro" id="IPR027417">
    <property type="entry name" value="P-loop_NTPase"/>
</dbReference>
<evidence type="ECO:0000313" key="10">
    <source>
        <dbReference type="Proteomes" id="UP001605990"/>
    </source>
</evidence>
<feature type="coiled-coil region" evidence="6">
    <location>
        <begin position="738"/>
        <end position="765"/>
    </location>
</feature>
<dbReference type="SMART" id="SM00968">
    <property type="entry name" value="SMC_hinge"/>
    <property type="match status" value="1"/>
</dbReference>
<proteinExistence type="inferred from homology"/>
<evidence type="ECO:0000256" key="7">
    <source>
        <dbReference type="SAM" id="MobiDB-lite"/>
    </source>
</evidence>
<comment type="subunit">
    <text evidence="6">Homodimer.</text>
</comment>
<name>A0ABW7DY00_STRRO</name>
<keyword evidence="5 6" id="KW-0238">DNA-binding</keyword>
<evidence type="ECO:0000256" key="3">
    <source>
        <dbReference type="ARBA" id="ARBA00022840"/>
    </source>
</evidence>
<keyword evidence="10" id="KW-1185">Reference proteome</keyword>
<comment type="caution">
    <text evidence="9">The sequence shown here is derived from an EMBL/GenBank/DDBJ whole genome shotgun (WGS) entry which is preliminary data.</text>
</comment>
<dbReference type="InterPro" id="IPR003395">
    <property type="entry name" value="RecF/RecN/SMC_N"/>
</dbReference>
<reference evidence="9 10" key="1">
    <citation type="submission" date="2024-10" db="EMBL/GenBank/DDBJ databases">
        <title>Draft genome assembly of a novel steroid transforming actinomycete isolated from African clawed frog Xenopus laevis.</title>
        <authorList>
            <person name="Bragin E."/>
            <person name="Kollerov V."/>
            <person name="Donova M.V."/>
        </authorList>
    </citation>
    <scope>NUCLEOTIDE SEQUENCE [LARGE SCALE GENOMIC DNA]</scope>
    <source>
        <strain evidence="9 10">MTOC-St3</strain>
    </source>
</reference>
<keyword evidence="1 6" id="KW-0963">Cytoplasm</keyword>
<feature type="coiled-coil region" evidence="6">
    <location>
        <begin position="971"/>
        <end position="1033"/>
    </location>
</feature>
<dbReference type="Gene3D" id="3.40.50.300">
    <property type="entry name" value="P-loop containing nucleotide triphosphate hydrolases"/>
    <property type="match status" value="2"/>
</dbReference>
<dbReference type="Gene3D" id="3.30.70.1620">
    <property type="match status" value="1"/>
</dbReference>
<evidence type="ECO:0000256" key="1">
    <source>
        <dbReference type="ARBA" id="ARBA00022490"/>
    </source>
</evidence>
<feature type="region of interest" description="Disordered" evidence="7">
    <location>
        <begin position="945"/>
        <end position="967"/>
    </location>
</feature>
<dbReference type="SUPFAM" id="SSF75553">
    <property type="entry name" value="Smc hinge domain"/>
    <property type="match status" value="1"/>
</dbReference>
<feature type="coiled-coil region" evidence="6">
    <location>
        <begin position="811"/>
        <end position="880"/>
    </location>
</feature>
<dbReference type="CDD" id="cd03278">
    <property type="entry name" value="ABC_SMC_barmotin"/>
    <property type="match status" value="2"/>
</dbReference>
<dbReference type="NCBIfam" id="TIGR02168">
    <property type="entry name" value="SMC_prok_B"/>
    <property type="match status" value="1"/>
</dbReference>
<evidence type="ECO:0000259" key="8">
    <source>
        <dbReference type="SMART" id="SM00968"/>
    </source>
</evidence>
<dbReference type="Pfam" id="PF06470">
    <property type="entry name" value="SMC_hinge"/>
    <property type="match status" value="1"/>
</dbReference>
<evidence type="ECO:0000256" key="6">
    <source>
        <dbReference type="HAMAP-Rule" id="MF_01894"/>
    </source>
</evidence>
<feature type="coiled-coil region" evidence="6">
    <location>
        <begin position="167"/>
        <end position="201"/>
    </location>
</feature>
<sequence>MHLKALTLRGFKSFASATTLRFEPGITCVVGPNGSGKSNVVDALSWVMGEQGAKSLRGGKMEDVIFAGTTGRPPLGRAEVSLTIDNSDGALPIEYAEVTITRIMFRNGGSEYQINGDTCRLLDIQELLSDSGIGREMHVIVGQGQLDSVLHADPMGRRAFIEEAAGVLKHRKRKEKALRKLDAMQANLARVQDLTDELRRQLKPLGRQAAVARRAAVIQADLRDARLRLLADDLVRLREALEAEIADEAALKERKEAAERELGKALRREADLEDEVRRLTPRLQRAQQTWYELSQLAERVRGTVSLADARVKSATSAPPEERRGRDPEELEREAARVREQEAELEAALEAAERALEDTVAHRADLERELALEERRLKDAARAIADRREGLARLSGQVGAARSRAASAQAEIERLAEARDESRERAAAAQEEYEALRAEVDGLDADDQELAERHETAKHRLAEAEAALSAAREAATAAERERAATQARHDALALGLRRKDGTGAVLAAKDRLAGLLGPAAGLLTVTPGHEAALATAFGAAADALAVTSPAAAAAAIRLLRKQDAGRASLLLAGAPDDATDRPGAAGAPYAADLVRGPQELMPAVRRLLRGIVVVGTLEEAEDLVYTHPELTAVTAEGDLLGAHFAQGGSAGAPSLLEVQASVDQAAAELAELGVRCEELAREQEAAVERRRECAALVEELGERRRAADREKSAVAQQLGRLAGQARGAAGEAERSAAAAARAQEALDKALMEVEELAERLAVAEEMPVEEEPDTSVRDRLAADGANARQTEMEARLQARTHEERVKGLAGRADSLDRAARAEREARARAEQRRARLRHEAAVAEAVAAGARQLLAHVEVSLARADEERTAAEAAKARREQELTAARAAGRDLKAELDKLTDSVHRGEVLGAEKRLRIEQLEAKALEELGVEPAGLAAEYGPHRMVPPSPPAEGEVLPEDPGHPRNQPRPFVRAEQEKRLKAAERAYQQLGKVNPLALEEFAALEERHQFLSEQLEDLKKTRADLLQVVKEVDERVEQVFTEAFRDTAREFEGVFSRLFPGGEGRLILTDPDNMLTTGVDVEARPPGKKVKRLSLLSGGERSLTAVAMLVSIFKARPSPFYVMDEVEAALDDTNLQRLIRIMQELQEASQLIVITHQKRTMEVADALYGVSMQGDGVSKVISQRLR</sequence>
<comment type="function">
    <text evidence="6">Required for chromosome condensation and partitioning.</text>
</comment>
<dbReference type="RefSeq" id="WP_019328761.1">
    <property type="nucleotide sequence ID" value="NZ_JBHUTM010000021.1"/>
</dbReference>
<comment type="subcellular location">
    <subcellularLocation>
        <location evidence="6">Cytoplasm</location>
    </subcellularLocation>
</comment>
<dbReference type="PANTHER" id="PTHR43977">
    <property type="entry name" value="STRUCTURAL MAINTENANCE OF CHROMOSOMES PROTEIN 3"/>
    <property type="match status" value="1"/>
</dbReference>
<gene>
    <name evidence="6 9" type="primary">smc</name>
    <name evidence="9" type="ORF">ACGU38_10255</name>
</gene>
<feature type="binding site" evidence="6">
    <location>
        <begin position="32"/>
        <end position="39"/>
    </location>
    <ligand>
        <name>ATP</name>
        <dbReference type="ChEBI" id="CHEBI:30616"/>
    </ligand>
</feature>